<evidence type="ECO:0000313" key="2">
    <source>
        <dbReference type="Proteomes" id="UP000014500"/>
    </source>
</evidence>
<reference evidence="1" key="2">
    <citation type="submission" date="2015-02" db="UniProtKB">
        <authorList>
            <consortium name="EnsemblMetazoa"/>
        </authorList>
    </citation>
    <scope>IDENTIFICATION</scope>
</reference>
<dbReference type="HOGENOM" id="CLU_3071250_0_0_1"/>
<evidence type="ECO:0000313" key="1">
    <source>
        <dbReference type="EnsemblMetazoa" id="SMAR015682-PA"/>
    </source>
</evidence>
<keyword evidence="2" id="KW-1185">Reference proteome</keyword>
<organism evidence="1 2">
    <name type="scientific">Strigamia maritima</name>
    <name type="common">European centipede</name>
    <name type="synonym">Geophilus maritimus</name>
    <dbReference type="NCBI Taxonomy" id="126957"/>
    <lineage>
        <taxon>Eukaryota</taxon>
        <taxon>Metazoa</taxon>
        <taxon>Ecdysozoa</taxon>
        <taxon>Arthropoda</taxon>
        <taxon>Myriapoda</taxon>
        <taxon>Chilopoda</taxon>
        <taxon>Pleurostigmophora</taxon>
        <taxon>Geophilomorpha</taxon>
        <taxon>Linotaeniidae</taxon>
        <taxon>Strigamia</taxon>
    </lineage>
</organism>
<sequence>MSVFILTVEASKAKPDNHSVISSGNLTILKIYCQIFQNLDSIVKITSRTSQLH</sequence>
<protein>
    <submittedName>
        <fullName evidence="1">Uncharacterized protein</fullName>
    </submittedName>
</protein>
<dbReference type="Proteomes" id="UP000014500">
    <property type="component" value="Unassembled WGS sequence"/>
</dbReference>
<name>T1JPA6_STRMM</name>
<dbReference type="EMBL" id="JH431809">
    <property type="status" value="NOT_ANNOTATED_CDS"/>
    <property type="molecule type" value="Genomic_DNA"/>
</dbReference>
<accession>T1JPA6</accession>
<proteinExistence type="predicted"/>
<reference evidence="2" key="1">
    <citation type="submission" date="2011-05" db="EMBL/GenBank/DDBJ databases">
        <authorList>
            <person name="Richards S.R."/>
            <person name="Qu J."/>
            <person name="Jiang H."/>
            <person name="Jhangiani S.N."/>
            <person name="Agravi P."/>
            <person name="Goodspeed R."/>
            <person name="Gross S."/>
            <person name="Mandapat C."/>
            <person name="Jackson L."/>
            <person name="Mathew T."/>
            <person name="Pu L."/>
            <person name="Thornton R."/>
            <person name="Saada N."/>
            <person name="Wilczek-Boney K.B."/>
            <person name="Lee S."/>
            <person name="Kovar C."/>
            <person name="Wu Y."/>
            <person name="Scherer S.E."/>
            <person name="Worley K.C."/>
            <person name="Muzny D.M."/>
            <person name="Gibbs R."/>
        </authorList>
    </citation>
    <scope>NUCLEOTIDE SEQUENCE</scope>
    <source>
        <strain evidence="2">Brora</strain>
    </source>
</reference>
<dbReference type="EnsemblMetazoa" id="SMAR015682-RA">
    <property type="protein sequence ID" value="SMAR015682-PA"/>
    <property type="gene ID" value="SMAR015682"/>
</dbReference>
<dbReference type="AlphaFoldDB" id="T1JPA6"/>